<feature type="transmembrane region" description="Helical" evidence="1">
    <location>
        <begin position="222"/>
        <end position="241"/>
    </location>
</feature>
<dbReference type="PANTHER" id="PTHR37314">
    <property type="entry name" value="SLR0142 PROTEIN"/>
    <property type="match status" value="1"/>
</dbReference>
<feature type="transmembrane region" description="Helical" evidence="1">
    <location>
        <begin position="64"/>
        <end position="91"/>
    </location>
</feature>
<dbReference type="InterPro" id="IPR010699">
    <property type="entry name" value="DUF1275"/>
</dbReference>
<feature type="transmembrane region" description="Helical" evidence="1">
    <location>
        <begin position="198"/>
        <end position="216"/>
    </location>
</feature>
<reference evidence="2 3" key="1">
    <citation type="submission" date="2016-02" db="EMBL/GenBank/DDBJ databases">
        <authorList>
            <person name="Wen L."/>
            <person name="He K."/>
            <person name="Yang H."/>
        </authorList>
    </citation>
    <scope>NUCLEOTIDE SEQUENCE [LARGE SCALE GENOMIC DNA]</scope>
    <source>
        <strain evidence="2 3">TSA40</strain>
    </source>
</reference>
<name>A0A254TEW3_9BURK</name>
<evidence type="ECO:0000313" key="2">
    <source>
        <dbReference type="EMBL" id="OWW21075.1"/>
    </source>
</evidence>
<feature type="transmembrane region" description="Helical" evidence="1">
    <location>
        <begin position="129"/>
        <end position="147"/>
    </location>
</feature>
<evidence type="ECO:0008006" key="4">
    <source>
        <dbReference type="Google" id="ProtNLM"/>
    </source>
</evidence>
<dbReference type="Pfam" id="PF06912">
    <property type="entry name" value="DUF1275"/>
    <property type="match status" value="1"/>
</dbReference>
<keyword evidence="1" id="KW-0472">Membrane</keyword>
<dbReference type="Proteomes" id="UP000197535">
    <property type="component" value="Unassembled WGS sequence"/>
</dbReference>
<dbReference type="PANTHER" id="PTHR37314:SF4">
    <property type="entry name" value="UPF0700 TRANSMEMBRANE PROTEIN YOAK"/>
    <property type="match status" value="1"/>
</dbReference>
<evidence type="ECO:0000313" key="3">
    <source>
        <dbReference type="Proteomes" id="UP000197535"/>
    </source>
</evidence>
<feature type="transmembrane region" description="Helical" evidence="1">
    <location>
        <begin position="103"/>
        <end position="123"/>
    </location>
</feature>
<accession>A0A254TEW3</accession>
<gene>
    <name evidence="2" type="ORF">AYR66_17930</name>
</gene>
<dbReference type="EMBL" id="LSTO01000001">
    <property type="protein sequence ID" value="OWW21075.1"/>
    <property type="molecule type" value="Genomic_DNA"/>
</dbReference>
<proteinExistence type="predicted"/>
<dbReference type="RefSeq" id="WP_088707930.1">
    <property type="nucleotide sequence ID" value="NZ_LSTO01000001.1"/>
</dbReference>
<feature type="transmembrane region" description="Helical" evidence="1">
    <location>
        <begin position="20"/>
        <end position="44"/>
    </location>
</feature>
<keyword evidence="3" id="KW-1185">Reference proteome</keyword>
<organism evidence="2 3">
    <name type="scientific">Noviherbaspirillum denitrificans</name>
    <dbReference type="NCBI Taxonomy" id="1968433"/>
    <lineage>
        <taxon>Bacteria</taxon>
        <taxon>Pseudomonadati</taxon>
        <taxon>Pseudomonadota</taxon>
        <taxon>Betaproteobacteria</taxon>
        <taxon>Burkholderiales</taxon>
        <taxon>Oxalobacteraceae</taxon>
        <taxon>Noviherbaspirillum</taxon>
    </lineage>
</organism>
<dbReference type="AlphaFoldDB" id="A0A254TEW3"/>
<comment type="caution">
    <text evidence="2">The sequence shown here is derived from an EMBL/GenBank/DDBJ whole genome shotgun (WGS) entry which is preliminary data.</text>
</comment>
<protein>
    <recommendedName>
        <fullName evidence="4">Transmembrane protein</fullName>
    </recommendedName>
</protein>
<keyword evidence="1" id="KW-0812">Transmembrane</keyword>
<sequence>MPINYLASLTAQERSARANLHLGTCLAFVAGALNAGGFLAIGQYTSHMTGMLSSAADNLVLGHFPLVVTAFLSILAFALGAATTAVMVNYARRNLRGNPYMPALLTESVLLLVFGLMGANLQMHELVDLSVTAALLCYVMGLQNALVTKISNAEIRTTHVTGLFTDIGIELGKLFYWNRAEGIERDHFVAANRTKLRVHLSLVVSFFVGGVAGALGFKQVGFSATIPLAIGLVVMSSAPMFKPQH</sequence>
<keyword evidence="1" id="KW-1133">Transmembrane helix</keyword>
<evidence type="ECO:0000256" key="1">
    <source>
        <dbReference type="SAM" id="Phobius"/>
    </source>
</evidence>
<dbReference type="OrthoDB" id="270162at2"/>